<dbReference type="PANTHER" id="PTHR43840">
    <property type="entry name" value="MITOCHONDRIAL METAL TRANSPORTER 1-RELATED"/>
    <property type="match status" value="1"/>
</dbReference>
<dbReference type="Pfam" id="PF01545">
    <property type="entry name" value="Cation_efflux"/>
    <property type="match status" value="1"/>
</dbReference>
<evidence type="ECO:0000313" key="9">
    <source>
        <dbReference type="EMBL" id="NYS23779.1"/>
    </source>
</evidence>
<dbReference type="InterPro" id="IPR058533">
    <property type="entry name" value="Cation_efflux_TM"/>
</dbReference>
<evidence type="ECO:0000256" key="1">
    <source>
        <dbReference type="ARBA" id="ARBA00004141"/>
    </source>
</evidence>
<dbReference type="PANTHER" id="PTHR43840:SF15">
    <property type="entry name" value="MITOCHONDRIAL METAL TRANSPORTER 1-RELATED"/>
    <property type="match status" value="1"/>
</dbReference>
<feature type="transmembrane region" description="Helical" evidence="7">
    <location>
        <begin position="170"/>
        <end position="191"/>
    </location>
</feature>
<dbReference type="GO" id="GO:0005886">
    <property type="term" value="C:plasma membrane"/>
    <property type="evidence" value="ECO:0007669"/>
    <property type="project" value="TreeGrafter"/>
</dbReference>
<dbReference type="AlphaFoldDB" id="A0A7Z0KWI5"/>
<evidence type="ECO:0000313" key="10">
    <source>
        <dbReference type="Proteomes" id="UP000529417"/>
    </source>
</evidence>
<dbReference type="InterPro" id="IPR027469">
    <property type="entry name" value="Cation_efflux_TMD_sf"/>
</dbReference>
<dbReference type="RefSeq" id="WP_179904486.1">
    <property type="nucleotide sequence ID" value="NZ_JACBXS010000003.1"/>
</dbReference>
<evidence type="ECO:0000256" key="6">
    <source>
        <dbReference type="ARBA" id="ARBA00023136"/>
    </source>
</evidence>
<evidence type="ECO:0000259" key="8">
    <source>
        <dbReference type="Pfam" id="PF01545"/>
    </source>
</evidence>
<dbReference type="InterPro" id="IPR002524">
    <property type="entry name" value="Cation_efflux"/>
</dbReference>
<evidence type="ECO:0000256" key="4">
    <source>
        <dbReference type="ARBA" id="ARBA00022692"/>
    </source>
</evidence>
<feature type="transmembrane region" description="Helical" evidence="7">
    <location>
        <begin position="197"/>
        <end position="214"/>
    </location>
</feature>
<dbReference type="InterPro" id="IPR050291">
    <property type="entry name" value="CDF_Transporter"/>
</dbReference>
<gene>
    <name evidence="9" type="ORF">HUK65_02160</name>
</gene>
<feature type="transmembrane region" description="Helical" evidence="7">
    <location>
        <begin position="93"/>
        <end position="116"/>
    </location>
</feature>
<feature type="transmembrane region" description="Helical" evidence="7">
    <location>
        <begin position="62"/>
        <end position="81"/>
    </location>
</feature>
<keyword evidence="4 7" id="KW-0812">Transmembrane</keyword>
<sequence length="301" mass="32098">MTDLSAQTPHQDRIPDLRALTLRKVTVAIISLITTVVLTLGKLIVGVISGSLALIADALQGLVDILVTMVTLVVVAVSGRGPDPAWTCGRDKLEALAALIEAALLSIIALCIWYLALGKLLFGVSEVTVEPWYIGAVFVAVVADFWRHVVIRRAARATRSMALEANAAHFLTDSMASAAVMLGLIAVHFGYPVADTLATLVVAGFLTFTALRVGTRAVDMLIDRVDPDVSIRVLALLQARPEVEAVPVLRLRRPPHCHVVETRLRAAVPDLRAQQALVAAIERDLDAALGPVDALVSIDPA</sequence>
<comment type="subcellular location">
    <subcellularLocation>
        <location evidence="1">Membrane</location>
        <topology evidence="1">Multi-pass membrane protein</topology>
    </subcellularLocation>
</comment>
<dbReference type="GO" id="GO:0015086">
    <property type="term" value="F:cadmium ion transmembrane transporter activity"/>
    <property type="evidence" value="ECO:0007669"/>
    <property type="project" value="TreeGrafter"/>
</dbReference>
<dbReference type="Gene3D" id="1.20.1510.10">
    <property type="entry name" value="Cation efflux protein transmembrane domain"/>
    <property type="match status" value="1"/>
</dbReference>
<evidence type="ECO:0000256" key="2">
    <source>
        <dbReference type="ARBA" id="ARBA00008114"/>
    </source>
</evidence>
<dbReference type="EMBL" id="JACBXS010000003">
    <property type="protein sequence ID" value="NYS23779.1"/>
    <property type="molecule type" value="Genomic_DNA"/>
</dbReference>
<protein>
    <submittedName>
        <fullName evidence="9">Cation diffusion facilitator family transporter</fullName>
    </submittedName>
</protein>
<feature type="domain" description="Cation efflux protein transmembrane" evidence="8">
    <location>
        <begin position="29"/>
        <end position="222"/>
    </location>
</feature>
<dbReference type="GO" id="GO:0006882">
    <property type="term" value="P:intracellular zinc ion homeostasis"/>
    <property type="evidence" value="ECO:0007669"/>
    <property type="project" value="TreeGrafter"/>
</dbReference>
<comment type="caution">
    <text evidence="9">The sequence shown here is derived from an EMBL/GenBank/DDBJ whole genome shotgun (WGS) entry which is preliminary data.</text>
</comment>
<dbReference type="GO" id="GO:0015093">
    <property type="term" value="F:ferrous iron transmembrane transporter activity"/>
    <property type="evidence" value="ECO:0007669"/>
    <property type="project" value="TreeGrafter"/>
</dbReference>
<dbReference type="GO" id="GO:0015341">
    <property type="term" value="F:zinc efflux antiporter activity"/>
    <property type="evidence" value="ECO:0007669"/>
    <property type="project" value="TreeGrafter"/>
</dbReference>
<evidence type="ECO:0000256" key="5">
    <source>
        <dbReference type="ARBA" id="ARBA00022989"/>
    </source>
</evidence>
<evidence type="ECO:0000256" key="7">
    <source>
        <dbReference type="SAM" id="Phobius"/>
    </source>
</evidence>
<dbReference type="SUPFAM" id="SSF161111">
    <property type="entry name" value="Cation efflux protein transmembrane domain-like"/>
    <property type="match status" value="1"/>
</dbReference>
<feature type="transmembrane region" description="Helical" evidence="7">
    <location>
        <begin position="27"/>
        <end position="56"/>
    </location>
</feature>
<accession>A0A7Z0KWI5</accession>
<organism evidence="9 10">
    <name type="scientific">Rhabdonatronobacter sediminivivens</name>
    <dbReference type="NCBI Taxonomy" id="2743469"/>
    <lineage>
        <taxon>Bacteria</taxon>
        <taxon>Pseudomonadati</taxon>
        <taxon>Pseudomonadota</taxon>
        <taxon>Alphaproteobacteria</taxon>
        <taxon>Rhodobacterales</taxon>
        <taxon>Paracoccaceae</taxon>
        <taxon>Rhabdonatronobacter</taxon>
    </lineage>
</organism>
<dbReference type="NCBIfam" id="TIGR01297">
    <property type="entry name" value="CDF"/>
    <property type="match status" value="1"/>
</dbReference>
<evidence type="ECO:0000256" key="3">
    <source>
        <dbReference type="ARBA" id="ARBA00022448"/>
    </source>
</evidence>
<proteinExistence type="inferred from homology"/>
<reference evidence="9 10" key="1">
    <citation type="journal article" date="2000" name="Arch. Microbiol.">
        <title>Rhodobaca bogoriensis gen. nov. and sp. nov., an alkaliphilic purple nonsulfur bacterium from African Rift Valley soda lakes.</title>
        <authorList>
            <person name="Milford A.D."/>
            <person name="Achenbach L.A."/>
            <person name="Jung D.O."/>
            <person name="Madigan M.T."/>
        </authorList>
    </citation>
    <scope>NUCLEOTIDE SEQUENCE [LARGE SCALE GENOMIC DNA]</scope>
    <source>
        <strain evidence="9 10">2376</strain>
    </source>
</reference>
<keyword evidence="6 7" id="KW-0472">Membrane</keyword>
<feature type="transmembrane region" description="Helical" evidence="7">
    <location>
        <begin position="131"/>
        <end position="149"/>
    </location>
</feature>
<keyword evidence="3" id="KW-0813">Transport</keyword>
<name>A0A7Z0KWI5_9RHOB</name>
<comment type="similarity">
    <text evidence="2">Belongs to the cation diffusion facilitator (CDF) transporter (TC 2.A.4) family.</text>
</comment>
<keyword evidence="5 7" id="KW-1133">Transmembrane helix</keyword>
<dbReference type="Proteomes" id="UP000529417">
    <property type="component" value="Unassembled WGS sequence"/>
</dbReference>
<keyword evidence="10" id="KW-1185">Reference proteome</keyword>